<dbReference type="AlphaFoldDB" id="X0UNE5"/>
<reference evidence="1" key="1">
    <citation type="journal article" date="2014" name="Front. Microbiol.">
        <title>High frequency of phylogenetically diverse reductive dehalogenase-homologous genes in deep subseafloor sedimentary metagenomes.</title>
        <authorList>
            <person name="Kawai M."/>
            <person name="Futagami T."/>
            <person name="Toyoda A."/>
            <person name="Takaki Y."/>
            <person name="Nishi S."/>
            <person name="Hori S."/>
            <person name="Arai W."/>
            <person name="Tsubouchi T."/>
            <person name="Morono Y."/>
            <person name="Uchiyama I."/>
            <person name="Ito T."/>
            <person name="Fujiyama A."/>
            <person name="Inagaki F."/>
            <person name="Takami H."/>
        </authorList>
    </citation>
    <scope>NUCLEOTIDE SEQUENCE</scope>
    <source>
        <strain evidence="1">Expedition CK06-06</strain>
    </source>
</reference>
<feature type="non-terminal residue" evidence="1">
    <location>
        <position position="1"/>
    </location>
</feature>
<protein>
    <recommendedName>
        <fullName evidence="2">Glycosyltransferase 2-like domain-containing protein</fullName>
    </recommendedName>
</protein>
<dbReference type="EMBL" id="BARS01025114">
    <property type="protein sequence ID" value="GAG00817.1"/>
    <property type="molecule type" value="Genomic_DNA"/>
</dbReference>
<organism evidence="1">
    <name type="scientific">marine sediment metagenome</name>
    <dbReference type="NCBI Taxonomy" id="412755"/>
    <lineage>
        <taxon>unclassified sequences</taxon>
        <taxon>metagenomes</taxon>
        <taxon>ecological metagenomes</taxon>
    </lineage>
</organism>
<gene>
    <name evidence="1" type="ORF">S01H1_39743</name>
</gene>
<sequence length="71" mass="8254">VRRRVLEEIKFESDKYDIDSELLIKASRKGMKIASVPIETIYGKELSGIHPVRDTLRFMGLLTKSYFNHGR</sequence>
<evidence type="ECO:0000313" key="1">
    <source>
        <dbReference type="EMBL" id="GAG00817.1"/>
    </source>
</evidence>
<evidence type="ECO:0008006" key="2">
    <source>
        <dbReference type="Google" id="ProtNLM"/>
    </source>
</evidence>
<name>X0UNE5_9ZZZZ</name>
<comment type="caution">
    <text evidence="1">The sequence shown here is derived from an EMBL/GenBank/DDBJ whole genome shotgun (WGS) entry which is preliminary data.</text>
</comment>
<accession>X0UNE5</accession>
<proteinExistence type="predicted"/>